<name>A0A6C0I599_9ZZZZ</name>
<evidence type="ECO:0000313" key="1">
    <source>
        <dbReference type="EMBL" id="QHT87962.1"/>
    </source>
</evidence>
<protein>
    <submittedName>
        <fullName evidence="1">Uncharacterized protein</fullName>
    </submittedName>
</protein>
<dbReference type="EMBL" id="MN740105">
    <property type="protein sequence ID" value="QHT87962.1"/>
    <property type="molecule type" value="Genomic_DNA"/>
</dbReference>
<proteinExistence type="predicted"/>
<dbReference type="AlphaFoldDB" id="A0A6C0I599"/>
<accession>A0A6C0I599</accession>
<sequence length="285" mass="32586">MFAYLRSPQAQQDQQDQAQQAQQAILTRLATTMRHAVRSQMHPLIQISLIQIDQDNNPELAAPLAEIHMREFACMLQTLKQVNWIASKYHEHAFDNTDAYIEGEGGQRQLQTHEMTTEQRHASQLLLGVGNNYSEINVALKTLDIITMRDVMACDASKIEILAKQFQNDPSLAEDAFDRLNHITKQVWSLVNLLAFSNLFRFADPAHPIAIANPEDSIFIPHIPHIPMQPPMQEHEEQEPDINKSEMNAQYQTHFNEIGEMLADGKITTEQARTLFEELSNEYSK</sequence>
<organism evidence="1">
    <name type="scientific">viral metagenome</name>
    <dbReference type="NCBI Taxonomy" id="1070528"/>
    <lineage>
        <taxon>unclassified sequences</taxon>
        <taxon>metagenomes</taxon>
        <taxon>organismal metagenomes</taxon>
    </lineage>
</organism>
<reference evidence="1" key="1">
    <citation type="journal article" date="2020" name="Nature">
        <title>Giant virus diversity and host interactions through global metagenomics.</title>
        <authorList>
            <person name="Schulz F."/>
            <person name="Roux S."/>
            <person name="Paez-Espino D."/>
            <person name="Jungbluth S."/>
            <person name="Walsh D.A."/>
            <person name="Denef V.J."/>
            <person name="McMahon K.D."/>
            <person name="Konstantinidis K.T."/>
            <person name="Eloe-Fadrosh E.A."/>
            <person name="Kyrpides N.C."/>
            <person name="Woyke T."/>
        </authorList>
    </citation>
    <scope>NUCLEOTIDE SEQUENCE</scope>
    <source>
        <strain evidence="1">GVMAG-M-3300023184-191</strain>
    </source>
</reference>